<protein>
    <submittedName>
        <fullName evidence="9">Type II secretion system F family protein</fullName>
    </submittedName>
</protein>
<evidence type="ECO:0000256" key="7">
    <source>
        <dbReference type="SAM" id="Phobius"/>
    </source>
</evidence>
<feature type="transmembrane region" description="Helical" evidence="7">
    <location>
        <begin position="142"/>
        <end position="165"/>
    </location>
</feature>
<keyword evidence="6 7" id="KW-0472">Membrane</keyword>
<evidence type="ECO:0000256" key="1">
    <source>
        <dbReference type="ARBA" id="ARBA00004651"/>
    </source>
</evidence>
<dbReference type="PANTHER" id="PTHR30012">
    <property type="entry name" value="GENERAL SECRETION PATHWAY PROTEIN"/>
    <property type="match status" value="1"/>
</dbReference>
<comment type="subcellular location">
    <subcellularLocation>
        <location evidence="1">Cell membrane</location>
        <topology evidence="1">Multi-pass membrane protein</topology>
    </subcellularLocation>
</comment>
<feature type="domain" description="Type II secretion system protein GspF" evidence="8">
    <location>
        <begin position="44"/>
        <end position="166"/>
    </location>
</feature>
<dbReference type="PANTHER" id="PTHR30012:SF0">
    <property type="entry name" value="TYPE II SECRETION SYSTEM PROTEIN F-RELATED"/>
    <property type="match status" value="1"/>
</dbReference>
<sequence>MNGFKLEHSISNKELNQKEDWLQNLLKKEVGFGSFFGNKKKEDFYTELAVLLKAGIQLKDAITLIKENQKKEKLSLFFEEISDALIAGNSFFEILKNKKEFSEYEYYSIKIGEETGTLPRIVEELGKFYQVKNEQRRGLLNALTYPIIILCTAVLVVVFMLRMVVPMFEDIFKQNGVELPGITKMIIGASNGIKEYGWLVLSILALLVLLRSVYAKKEWYKTNKDKFLRKIPYLGSFITSVYLSQFTQAVELLTSSKVPMLNSIQLVNKMIGYYPLNKALVDVEDNILKGKSLHQSMSESSIFDNKMISLVKVAEETNQTEYIFQRLSHQYAMEVQQKSKLLSTLMEPIIIVVIGIFVGVILVSMYLPMFKLSSIVA</sequence>
<dbReference type="Pfam" id="PF00482">
    <property type="entry name" value="T2SSF"/>
    <property type="match status" value="2"/>
</dbReference>
<evidence type="ECO:0000256" key="5">
    <source>
        <dbReference type="ARBA" id="ARBA00022989"/>
    </source>
</evidence>
<evidence type="ECO:0000256" key="4">
    <source>
        <dbReference type="ARBA" id="ARBA00022692"/>
    </source>
</evidence>
<proteinExistence type="inferred from homology"/>
<dbReference type="InterPro" id="IPR003004">
    <property type="entry name" value="GspF/PilC"/>
</dbReference>
<dbReference type="GO" id="GO:0005886">
    <property type="term" value="C:plasma membrane"/>
    <property type="evidence" value="ECO:0007669"/>
    <property type="project" value="UniProtKB-SubCell"/>
</dbReference>
<evidence type="ECO:0000259" key="8">
    <source>
        <dbReference type="Pfam" id="PF00482"/>
    </source>
</evidence>
<dbReference type="AlphaFoldDB" id="A0A5B2TQH3"/>
<evidence type="ECO:0000313" key="10">
    <source>
        <dbReference type="Proteomes" id="UP000323188"/>
    </source>
</evidence>
<evidence type="ECO:0000256" key="6">
    <source>
        <dbReference type="ARBA" id="ARBA00023136"/>
    </source>
</evidence>
<dbReference type="RefSeq" id="WP_154918714.1">
    <property type="nucleotide sequence ID" value="NZ_VUOE01000002.1"/>
</dbReference>
<evidence type="ECO:0000313" key="9">
    <source>
        <dbReference type="EMBL" id="KAA2216574.1"/>
    </source>
</evidence>
<feature type="transmembrane region" description="Helical" evidence="7">
    <location>
        <begin position="348"/>
        <end position="367"/>
    </location>
</feature>
<keyword evidence="5 7" id="KW-1133">Transmembrane helix</keyword>
<dbReference type="Proteomes" id="UP000323188">
    <property type="component" value="Unassembled WGS sequence"/>
</dbReference>
<dbReference type="PRINTS" id="PR00812">
    <property type="entry name" value="BCTERIALGSPF"/>
</dbReference>
<reference evidence="9 10" key="1">
    <citation type="submission" date="2019-09" db="EMBL/GenBank/DDBJ databases">
        <authorList>
            <person name="Khan S.A."/>
            <person name="Jeon C.O."/>
            <person name="Chun B.H."/>
            <person name="Jeong S.E."/>
        </authorList>
    </citation>
    <scope>NUCLEOTIDE SEQUENCE [LARGE SCALE GENOMIC DNA]</scope>
    <source>
        <strain evidence="9 10">KCTC 42508</strain>
    </source>
</reference>
<feature type="transmembrane region" description="Helical" evidence="7">
    <location>
        <begin position="196"/>
        <end position="214"/>
    </location>
</feature>
<dbReference type="InterPro" id="IPR018076">
    <property type="entry name" value="T2SS_GspF_dom"/>
</dbReference>
<evidence type="ECO:0000256" key="2">
    <source>
        <dbReference type="ARBA" id="ARBA00005745"/>
    </source>
</evidence>
<dbReference type="InterPro" id="IPR042094">
    <property type="entry name" value="T2SS_GspF_sf"/>
</dbReference>
<accession>A0A5B2TQH3</accession>
<name>A0A5B2TQH3_9FLAO</name>
<evidence type="ECO:0000256" key="3">
    <source>
        <dbReference type="ARBA" id="ARBA00022475"/>
    </source>
</evidence>
<organism evidence="9 10">
    <name type="scientific">Maribacter flavus</name>
    <dbReference type="NCBI Taxonomy" id="1658664"/>
    <lineage>
        <taxon>Bacteria</taxon>
        <taxon>Pseudomonadati</taxon>
        <taxon>Bacteroidota</taxon>
        <taxon>Flavobacteriia</taxon>
        <taxon>Flavobacteriales</taxon>
        <taxon>Flavobacteriaceae</taxon>
        <taxon>Maribacter</taxon>
    </lineage>
</organism>
<comment type="caution">
    <text evidence="9">The sequence shown here is derived from an EMBL/GenBank/DDBJ whole genome shotgun (WGS) entry which is preliminary data.</text>
</comment>
<dbReference type="EMBL" id="VUOE01000002">
    <property type="protein sequence ID" value="KAA2216574.1"/>
    <property type="molecule type" value="Genomic_DNA"/>
</dbReference>
<gene>
    <name evidence="9" type="ORF">F0361_11255</name>
</gene>
<keyword evidence="4 7" id="KW-0812">Transmembrane</keyword>
<keyword evidence="3" id="KW-1003">Cell membrane</keyword>
<comment type="similarity">
    <text evidence="2">Belongs to the GSP F family.</text>
</comment>
<dbReference type="Gene3D" id="1.20.81.30">
    <property type="entry name" value="Type II secretion system (T2SS), domain F"/>
    <property type="match status" value="2"/>
</dbReference>
<feature type="domain" description="Type II secretion system protein GspF" evidence="8">
    <location>
        <begin position="250"/>
        <end position="368"/>
    </location>
</feature>